<sequence>MFKLSLSALGASLMLLTQATLASEINGAKLAPQQELRVAFPASPDTLDPNYLKYSADFRTLRPVFDTISRLNSEGKYVPVAAQSWQVSEDGLTWTFYLRKEAKWQDGKPVTAQDFVYSWQRLTDPNTAAPFGDYLVNANILNGKEIYARELPPSALGVKALDAYTLEVKLTAPVAWLPEMLSTPITAPIRQDLIEKYGEQWTKVEHLVGNGPYKISSYQFNEQMTYTKWDDYWDATNVHLTQIRHDYTKDTNVSYMRYLSGEYLFSEIPSQYLEKVQQERPQEVYKVLAGRTSYLAFNPFRIEPRVRQALSLLTDRKLLTSQVLKAHIPTSAFAFPYLADLEIIEQQDWFKNSQSTNNAQARELLKEAGYTPENPLVITLSQPISNENNKLYVAVANLWKTGSQGAVILKQEALEPVALYAKYPKLDYDFIFATYGMDYPQASTFYNIFLSYSPINNKRWQNPQFDQLLHQANTTIAKEQRQQLYAQAHELLIKDSPFEPLWYPENLILKKPELGGYYTGLALNYYRDMYILDLNTEKNR</sequence>
<reference evidence="7 8" key="1">
    <citation type="submission" date="2017-08" db="EMBL/GenBank/DDBJ databases">
        <title>Reclassification of Bisgaard taxon 37 and 44.</title>
        <authorList>
            <person name="Christensen H."/>
        </authorList>
    </citation>
    <scope>NUCLEOTIDE SEQUENCE [LARGE SCALE GENOMIC DNA]</scope>
    <source>
        <strain evidence="7 8">EEAB3T1</strain>
    </source>
</reference>
<dbReference type="OrthoDB" id="9801912at2"/>
<dbReference type="CDD" id="cd08504">
    <property type="entry name" value="PBP2_OppA"/>
    <property type="match status" value="1"/>
</dbReference>
<evidence type="ECO:0000313" key="8">
    <source>
        <dbReference type="Proteomes" id="UP000265964"/>
    </source>
</evidence>
<dbReference type="InterPro" id="IPR030678">
    <property type="entry name" value="Peptide/Ni-bd"/>
</dbReference>
<name>A0A3A1YKE8_9GAMM</name>
<keyword evidence="3" id="KW-0813">Transport</keyword>
<dbReference type="GO" id="GO:0015833">
    <property type="term" value="P:peptide transport"/>
    <property type="evidence" value="ECO:0007669"/>
    <property type="project" value="TreeGrafter"/>
</dbReference>
<proteinExistence type="inferred from homology"/>
<dbReference type="GO" id="GO:0030288">
    <property type="term" value="C:outer membrane-bounded periplasmic space"/>
    <property type="evidence" value="ECO:0007669"/>
    <property type="project" value="TreeGrafter"/>
</dbReference>
<dbReference type="Gene3D" id="3.40.190.10">
    <property type="entry name" value="Periplasmic binding protein-like II"/>
    <property type="match status" value="1"/>
</dbReference>
<evidence type="ECO:0000259" key="6">
    <source>
        <dbReference type="Pfam" id="PF00496"/>
    </source>
</evidence>
<feature type="domain" description="Solute-binding protein family 5" evidence="6">
    <location>
        <begin position="76"/>
        <end position="456"/>
    </location>
</feature>
<dbReference type="GO" id="GO:0043190">
    <property type="term" value="C:ATP-binding cassette (ABC) transporter complex"/>
    <property type="evidence" value="ECO:0007669"/>
    <property type="project" value="InterPro"/>
</dbReference>
<evidence type="ECO:0000256" key="3">
    <source>
        <dbReference type="ARBA" id="ARBA00022448"/>
    </source>
</evidence>
<protein>
    <recommendedName>
        <fullName evidence="6">Solute-binding protein family 5 domain-containing protein</fullName>
    </recommendedName>
</protein>
<keyword evidence="4 5" id="KW-0732">Signal</keyword>
<dbReference type="Proteomes" id="UP000265964">
    <property type="component" value="Unassembled WGS sequence"/>
</dbReference>
<evidence type="ECO:0000256" key="5">
    <source>
        <dbReference type="SAM" id="SignalP"/>
    </source>
</evidence>
<dbReference type="SUPFAM" id="SSF53850">
    <property type="entry name" value="Periplasmic binding protein-like II"/>
    <property type="match status" value="1"/>
</dbReference>
<dbReference type="FunFam" id="3.90.76.10:FF:000001">
    <property type="entry name" value="Oligopeptide ABC transporter substrate-binding protein"/>
    <property type="match status" value="1"/>
</dbReference>
<organism evidence="7 8">
    <name type="scientific">Psittacicella gerlachiana</name>
    <dbReference type="NCBI Taxonomy" id="2028574"/>
    <lineage>
        <taxon>Bacteria</taxon>
        <taxon>Pseudomonadati</taxon>
        <taxon>Pseudomonadota</taxon>
        <taxon>Gammaproteobacteria</taxon>
        <taxon>Pasteurellales</taxon>
        <taxon>Psittacicellaceae</taxon>
        <taxon>Psittacicella</taxon>
    </lineage>
</organism>
<dbReference type="InterPro" id="IPR039424">
    <property type="entry name" value="SBP_5"/>
</dbReference>
<feature type="chain" id="PRO_5017424081" description="Solute-binding protein family 5 domain-containing protein" evidence="5">
    <location>
        <begin position="23"/>
        <end position="540"/>
    </location>
</feature>
<keyword evidence="8" id="KW-1185">Reference proteome</keyword>
<dbReference type="AlphaFoldDB" id="A0A3A1YKE8"/>
<evidence type="ECO:0000256" key="4">
    <source>
        <dbReference type="ARBA" id="ARBA00022729"/>
    </source>
</evidence>
<accession>A0A3A1YKE8</accession>
<comment type="caution">
    <text evidence="7">The sequence shown here is derived from an EMBL/GenBank/DDBJ whole genome shotgun (WGS) entry which is preliminary data.</text>
</comment>
<comment type="subcellular location">
    <subcellularLocation>
        <location evidence="1">Cell envelope</location>
    </subcellularLocation>
</comment>
<dbReference type="GO" id="GO:1904680">
    <property type="term" value="F:peptide transmembrane transporter activity"/>
    <property type="evidence" value="ECO:0007669"/>
    <property type="project" value="TreeGrafter"/>
</dbReference>
<dbReference type="PIRSF" id="PIRSF002741">
    <property type="entry name" value="MppA"/>
    <property type="match status" value="1"/>
</dbReference>
<dbReference type="EMBL" id="NRJF01000027">
    <property type="protein sequence ID" value="RIY37946.1"/>
    <property type="molecule type" value="Genomic_DNA"/>
</dbReference>
<feature type="signal peptide" evidence="5">
    <location>
        <begin position="1"/>
        <end position="22"/>
    </location>
</feature>
<dbReference type="PANTHER" id="PTHR30290">
    <property type="entry name" value="PERIPLASMIC BINDING COMPONENT OF ABC TRANSPORTER"/>
    <property type="match status" value="1"/>
</dbReference>
<dbReference type="InterPro" id="IPR000914">
    <property type="entry name" value="SBP_5_dom"/>
</dbReference>
<evidence type="ECO:0000256" key="1">
    <source>
        <dbReference type="ARBA" id="ARBA00004196"/>
    </source>
</evidence>
<comment type="similarity">
    <text evidence="2">Belongs to the bacterial solute-binding protein 5 family.</text>
</comment>
<evidence type="ECO:0000313" key="7">
    <source>
        <dbReference type="EMBL" id="RIY37946.1"/>
    </source>
</evidence>
<dbReference type="PANTHER" id="PTHR30290:SF10">
    <property type="entry name" value="PERIPLASMIC OLIGOPEPTIDE-BINDING PROTEIN-RELATED"/>
    <property type="match status" value="1"/>
</dbReference>
<dbReference type="Gene3D" id="3.90.76.10">
    <property type="entry name" value="Dipeptide-binding Protein, Domain 1"/>
    <property type="match status" value="1"/>
</dbReference>
<dbReference type="Gene3D" id="3.10.105.10">
    <property type="entry name" value="Dipeptide-binding Protein, Domain 3"/>
    <property type="match status" value="1"/>
</dbReference>
<dbReference type="Pfam" id="PF00496">
    <property type="entry name" value="SBP_bac_5"/>
    <property type="match status" value="1"/>
</dbReference>
<dbReference type="RefSeq" id="WP_119534136.1">
    <property type="nucleotide sequence ID" value="NZ_NRJF01000027.1"/>
</dbReference>
<gene>
    <name evidence="7" type="ORF">CKF59_01085</name>
</gene>
<evidence type="ECO:0000256" key="2">
    <source>
        <dbReference type="ARBA" id="ARBA00005695"/>
    </source>
</evidence>